<organism evidence="3 4">
    <name type="scientific">Undibacterium jejuense</name>
    <dbReference type="NCBI Taxonomy" id="1344949"/>
    <lineage>
        <taxon>Bacteria</taxon>
        <taxon>Pseudomonadati</taxon>
        <taxon>Pseudomonadota</taxon>
        <taxon>Betaproteobacteria</taxon>
        <taxon>Burkholderiales</taxon>
        <taxon>Oxalobacteraceae</taxon>
        <taxon>Undibacterium</taxon>
    </lineage>
</organism>
<dbReference type="Pfam" id="PF09849">
    <property type="entry name" value="DUF2076"/>
    <property type="match status" value="1"/>
</dbReference>
<reference evidence="3" key="1">
    <citation type="submission" date="2020-08" db="EMBL/GenBank/DDBJ databases">
        <title>Novel species isolated from subtropical streams in China.</title>
        <authorList>
            <person name="Lu H."/>
        </authorList>
    </citation>
    <scope>NUCLEOTIDE SEQUENCE</scope>
    <source>
        <strain evidence="3">KACC 12607</strain>
    </source>
</reference>
<comment type="caution">
    <text evidence="3">The sequence shown here is derived from an EMBL/GenBank/DDBJ whole genome shotgun (WGS) entry which is preliminary data.</text>
</comment>
<dbReference type="RefSeq" id="WP_186912368.1">
    <property type="nucleotide sequence ID" value="NZ_JACOFV010000008.1"/>
</dbReference>
<dbReference type="AlphaFoldDB" id="A0A923HIQ4"/>
<dbReference type="EMBL" id="JACOFV010000008">
    <property type="protein sequence ID" value="MBC3862442.1"/>
    <property type="molecule type" value="Genomic_DNA"/>
</dbReference>
<keyword evidence="1" id="KW-0175">Coiled coil</keyword>
<evidence type="ECO:0000313" key="4">
    <source>
        <dbReference type="Proteomes" id="UP000634011"/>
    </source>
</evidence>
<feature type="region of interest" description="Disordered" evidence="2">
    <location>
        <begin position="204"/>
        <end position="252"/>
    </location>
</feature>
<evidence type="ECO:0000256" key="2">
    <source>
        <dbReference type="SAM" id="MobiDB-lite"/>
    </source>
</evidence>
<feature type="compositionally biased region" description="Acidic residues" evidence="2">
    <location>
        <begin position="240"/>
        <end position="252"/>
    </location>
</feature>
<name>A0A923HIQ4_9BURK</name>
<feature type="coiled-coil region" evidence="1">
    <location>
        <begin position="57"/>
        <end position="84"/>
    </location>
</feature>
<sequence length="252" mass="25752">MSPQEIQILQNFLDQLIQVQGVNKDPVALEMITAAVSKQADASYLLVQRALLLDQAMANANSQIASLQADLREQKALVAALSASSGGSSNSSFLDPAVSGWGNSAHSRPLNVQPIGNTSDYPSTTTSVTGAPLAAYPAMGAAPVQSTQPVQYAQSASPSFFGGNTGSVLGTVATAAAGVAAGAFLYEGISHLMGGNERHGMGNNFSDINPGNNLNNSNDGGLIPGYFDQGQNQASALDSVSDDSSDNGSDDT</sequence>
<evidence type="ECO:0000313" key="3">
    <source>
        <dbReference type="EMBL" id="MBC3862442.1"/>
    </source>
</evidence>
<gene>
    <name evidence="3" type="ORF">H8K32_10060</name>
</gene>
<proteinExistence type="predicted"/>
<dbReference type="InterPro" id="IPR018648">
    <property type="entry name" value="DUF2076"/>
</dbReference>
<dbReference type="Proteomes" id="UP000634011">
    <property type="component" value="Unassembled WGS sequence"/>
</dbReference>
<keyword evidence="4" id="KW-1185">Reference proteome</keyword>
<feature type="compositionally biased region" description="Low complexity" evidence="2">
    <location>
        <begin position="206"/>
        <end position="221"/>
    </location>
</feature>
<evidence type="ECO:0000256" key="1">
    <source>
        <dbReference type="SAM" id="Coils"/>
    </source>
</evidence>
<protein>
    <submittedName>
        <fullName evidence="3">DUF2076 family protein</fullName>
    </submittedName>
</protein>
<accession>A0A923HIQ4</accession>